<reference evidence="5 6" key="1">
    <citation type="submission" date="2019-02" db="EMBL/GenBank/DDBJ databases">
        <title>Deep-cultivation of Planctomycetes and their phenomic and genomic characterization uncovers novel biology.</title>
        <authorList>
            <person name="Wiegand S."/>
            <person name="Jogler M."/>
            <person name="Boedeker C."/>
            <person name="Pinto D."/>
            <person name="Vollmers J."/>
            <person name="Rivas-Marin E."/>
            <person name="Kohn T."/>
            <person name="Peeters S.H."/>
            <person name="Heuer A."/>
            <person name="Rast P."/>
            <person name="Oberbeckmann S."/>
            <person name="Bunk B."/>
            <person name="Jeske O."/>
            <person name="Meyerdierks A."/>
            <person name="Storesund J.E."/>
            <person name="Kallscheuer N."/>
            <person name="Luecker S."/>
            <person name="Lage O.M."/>
            <person name="Pohl T."/>
            <person name="Merkel B.J."/>
            <person name="Hornburger P."/>
            <person name="Mueller R.-W."/>
            <person name="Bruemmer F."/>
            <person name="Labrenz M."/>
            <person name="Spormann A.M."/>
            <person name="Op Den Camp H."/>
            <person name="Overmann J."/>
            <person name="Amann R."/>
            <person name="Jetten M.S.M."/>
            <person name="Mascher T."/>
            <person name="Medema M.H."/>
            <person name="Devos D.P."/>
            <person name="Kaster A.-K."/>
            <person name="Ovreas L."/>
            <person name="Rohde M."/>
            <person name="Galperin M.Y."/>
            <person name="Jogler C."/>
        </authorList>
    </citation>
    <scope>NUCLEOTIDE SEQUENCE [LARGE SCALE GENOMIC DNA]</scope>
    <source>
        <strain evidence="5 6">Pan54</strain>
    </source>
</reference>
<dbReference type="Pfam" id="PF00005">
    <property type="entry name" value="ABC_tran"/>
    <property type="match status" value="1"/>
</dbReference>
<name>A0A5C5XGA1_9PLAN</name>
<dbReference type="InterPro" id="IPR003593">
    <property type="entry name" value="AAA+_ATPase"/>
</dbReference>
<dbReference type="Proteomes" id="UP000316095">
    <property type="component" value="Unassembled WGS sequence"/>
</dbReference>
<keyword evidence="3 5" id="KW-0067">ATP-binding</keyword>
<dbReference type="PANTHER" id="PTHR42939">
    <property type="entry name" value="ABC TRANSPORTER ATP-BINDING PROTEIN ALBC-RELATED"/>
    <property type="match status" value="1"/>
</dbReference>
<feature type="domain" description="ABC transporter" evidence="4">
    <location>
        <begin position="13"/>
        <end position="239"/>
    </location>
</feature>
<comment type="caution">
    <text evidence="5">The sequence shown here is derived from an EMBL/GenBank/DDBJ whole genome shotgun (WGS) entry which is preliminary data.</text>
</comment>
<organism evidence="5 6">
    <name type="scientific">Rubinisphaera italica</name>
    <dbReference type="NCBI Taxonomy" id="2527969"/>
    <lineage>
        <taxon>Bacteria</taxon>
        <taxon>Pseudomonadati</taxon>
        <taxon>Planctomycetota</taxon>
        <taxon>Planctomycetia</taxon>
        <taxon>Planctomycetales</taxon>
        <taxon>Planctomycetaceae</taxon>
        <taxon>Rubinisphaera</taxon>
    </lineage>
</organism>
<dbReference type="SMART" id="SM00382">
    <property type="entry name" value="AAA"/>
    <property type="match status" value="1"/>
</dbReference>
<evidence type="ECO:0000256" key="1">
    <source>
        <dbReference type="ARBA" id="ARBA00022448"/>
    </source>
</evidence>
<gene>
    <name evidence="5" type="primary">ytrB</name>
    <name evidence="5" type="ORF">Pan54_28160</name>
</gene>
<dbReference type="GO" id="GO:0016887">
    <property type="term" value="F:ATP hydrolysis activity"/>
    <property type="evidence" value="ECO:0007669"/>
    <property type="project" value="InterPro"/>
</dbReference>
<sequence length="319" mass="35756">MTDLAQPVPSPAIEVQGLTKYYDGKAVVNDVSFQIPTGCVFGFLGCNGAGKSTTTKMLMGMVVPDSGSAKLLGHEVSTLDPQVRERIAYIAEGHPLYSWMSIREAIRFTKPFYKKWNQELLEQVLEHFGLPLTRKIRRLSKGQQAQVSLALAIAPQPELLILDDPTLGLDAVVRREFLESMIQIIQREGRTIMFSSHILGDVERVADRIGIMVDGRLQVDCTTEEFKQSVSKLVLEFDRPVNGSIAFPECKGVVGSRSILNQLEVIIVNLNDEHRLLAERLEPKQIETESMNLEDSFLEYTRTNRNSVPVFVDQLKSHS</sequence>
<dbReference type="PANTHER" id="PTHR42939:SF1">
    <property type="entry name" value="ABC TRANSPORTER ATP-BINDING PROTEIN ALBC-RELATED"/>
    <property type="match status" value="1"/>
</dbReference>
<dbReference type="RefSeq" id="WP_146503976.1">
    <property type="nucleotide sequence ID" value="NZ_SJPG01000001.1"/>
</dbReference>
<accession>A0A5C5XGA1</accession>
<evidence type="ECO:0000313" key="5">
    <source>
        <dbReference type="EMBL" id="TWT62077.1"/>
    </source>
</evidence>
<dbReference type="AlphaFoldDB" id="A0A5C5XGA1"/>
<dbReference type="CDD" id="cd03230">
    <property type="entry name" value="ABC_DR_subfamily_A"/>
    <property type="match status" value="1"/>
</dbReference>
<keyword evidence="1" id="KW-0813">Transport</keyword>
<dbReference type="OrthoDB" id="9795548at2"/>
<dbReference type="Gene3D" id="3.40.50.300">
    <property type="entry name" value="P-loop containing nucleotide triphosphate hydrolases"/>
    <property type="match status" value="1"/>
</dbReference>
<evidence type="ECO:0000259" key="4">
    <source>
        <dbReference type="PROSITE" id="PS50893"/>
    </source>
</evidence>
<dbReference type="SUPFAM" id="SSF52540">
    <property type="entry name" value="P-loop containing nucleoside triphosphate hydrolases"/>
    <property type="match status" value="1"/>
</dbReference>
<evidence type="ECO:0000256" key="3">
    <source>
        <dbReference type="ARBA" id="ARBA00022840"/>
    </source>
</evidence>
<dbReference type="EMBL" id="SJPG01000001">
    <property type="protein sequence ID" value="TWT62077.1"/>
    <property type="molecule type" value="Genomic_DNA"/>
</dbReference>
<evidence type="ECO:0000313" key="6">
    <source>
        <dbReference type="Proteomes" id="UP000316095"/>
    </source>
</evidence>
<dbReference type="PROSITE" id="PS50893">
    <property type="entry name" value="ABC_TRANSPORTER_2"/>
    <property type="match status" value="1"/>
</dbReference>
<dbReference type="InterPro" id="IPR027417">
    <property type="entry name" value="P-loop_NTPase"/>
</dbReference>
<proteinExistence type="predicted"/>
<dbReference type="InterPro" id="IPR003439">
    <property type="entry name" value="ABC_transporter-like_ATP-bd"/>
</dbReference>
<dbReference type="GO" id="GO:0005524">
    <property type="term" value="F:ATP binding"/>
    <property type="evidence" value="ECO:0007669"/>
    <property type="project" value="UniProtKB-KW"/>
</dbReference>
<protein>
    <submittedName>
        <fullName evidence="5">ABC transporter ATP-binding protein YtrB</fullName>
    </submittedName>
</protein>
<evidence type="ECO:0000256" key="2">
    <source>
        <dbReference type="ARBA" id="ARBA00022741"/>
    </source>
</evidence>
<keyword evidence="2" id="KW-0547">Nucleotide-binding</keyword>
<keyword evidence="6" id="KW-1185">Reference proteome</keyword>
<dbReference type="InterPro" id="IPR051782">
    <property type="entry name" value="ABC_Transporter_VariousFunc"/>
</dbReference>